<name>A0ABN7K5P6_9BACT</name>
<evidence type="ECO:0000259" key="6">
    <source>
        <dbReference type="Pfam" id="PF00586"/>
    </source>
</evidence>
<dbReference type="GO" id="GO:0004756">
    <property type="term" value="F:selenide, water dikinase activity"/>
    <property type="evidence" value="ECO:0007669"/>
    <property type="project" value="UniProtKB-EC"/>
</dbReference>
<dbReference type="InterPro" id="IPR036676">
    <property type="entry name" value="PurM-like_C_sf"/>
</dbReference>
<dbReference type="EC" id="2.7.9.3" evidence="8"/>
<sequence length="309" mass="33396">MLKINHENLLTGTNNNEDASVFKINETIALVQTLDFITPVVDDPYIYGQIAAANSLSDVFAMGAKVINALNIVGFDSCNFDSEILDEIMQGGLSKVIECGGMITGGHSIKSPEMYYGLSVTGVVNPNKFWANNTAKVGDVLVLTKPLGTGVLSTAIKSDMLELSEIKQAVDIMSQLNFYAVDAMSDIQVNACTDITGFGFLGHLSEMSRCDISFEIYANDVPVNQVAKRLSSMSIIPGGTYKNKEYTSNDVNGDADILLYDAQTSGGLLFAICESDVQRAVYRLKDVGYEFSSVVGSVVERKKSKITIV</sequence>
<keyword evidence="2" id="KW-0547">Nucleotide-binding</keyword>
<keyword evidence="4" id="KW-0067">ATP-binding</keyword>
<protein>
    <submittedName>
        <fullName evidence="8">Selenide, water dikinase</fullName>
        <ecNumber evidence="8">2.7.9.3</ecNumber>
    </submittedName>
</protein>
<evidence type="ECO:0000256" key="1">
    <source>
        <dbReference type="ARBA" id="ARBA00022679"/>
    </source>
</evidence>
<accession>A0ABN7K5P6</accession>
<comment type="caution">
    <text evidence="8">The sequence shown here is derived from an EMBL/GenBank/DDBJ whole genome shotgun (WGS) entry which is preliminary data.</text>
</comment>
<reference evidence="8 9" key="1">
    <citation type="submission" date="2020-11" db="EMBL/GenBank/DDBJ databases">
        <authorList>
            <person name="Peeters C."/>
        </authorList>
    </citation>
    <scope>NUCLEOTIDE SEQUENCE [LARGE SCALE GENOMIC DNA]</scope>
    <source>
        <strain evidence="8 9">LMG 7974</strain>
    </source>
</reference>
<keyword evidence="9" id="KW-1185">Reference proteome</keyword>
<dbReference type="InterPro" id="IPR010918">
    <property type="entry name" value="PurM-like_C_dom"/>
</dbReference>
<dbReference type="CDD" id="cd02195">
    <property type="entry name" value="SelD"/>
    <property type="match status" value="1"/>
</dbReference>
<proteinExistence type="predicted"/>
<dbReference type="PANTHER" id="PTHR10256:SF0">
    <property type="entry name" value="INACTIVE SELENIDE, WATER DIKINASE-LIKE PROTEIN-RELATED"/>
    <property type="match status" value="1"/>
</dbReference>
<evidence type="ECO:0000313" key="8">
    <source>
        <dbReference type="EMBL" id="CAD7287841.1"/>
    </source>
</evidence>
<gene>
    <name evidence="8" type="primary">selD</name>
    <name evidence="8" type="ORF">LMG7974_00729</name>
</gene>
<keyword evidence="5" id="KW-0711">Selenium</keyword>
<feature type="domain" description="PurM-like C-terminal" evidence="7">
    <location>
        <begin position="136"/>
        <end position="308"/>
    </location>
</feature>
<organism evidence="8 9">
    <name type="scientific">Campylobacter majalis</name>
    <dbReference type="NCBI Taxonomy" id="2790656"/>
    <lineage>
        <taxon>Bacteria</taxon>
        <taxon>Pseudomonadati</taxon>
        <taxon>Campylobacterota</taxon>
        <taxon>Epsilonproteobacteria</taxon>
        <taxon>Campylobacterales</taxon>
        <taxon>Campylobacteraceae</taxon>
        <taxon>Campylobacter</taxon>
    </lineage>
</organism>
<dbReference type="Pfam" id="PF02769">
    <property type="entry name" value="AIRS_C"/>
    <property type="match status" value="1"/>
</dbReference>
<evidence type="ECO:0000256" key="3">
    <source>
        <dbReference type="ARBA" id="ARBA00022777"/>
    </source>
</evidence>
<dbReference type="Gene3D" id="3.90.650.10">
    <property type="entry name" value="PurM-like C-terminal domain"/>
    <property type="match status" value="1"/>
</dbReference>
<keyword evidence="3" id="KW-0418">Kinase</keyword>
<dbReference type="NCBIfam" id="TIGR00476">
    <property type="entry name" value="selD"/>
    <property type="match status" value="1"/>
</dbReference>
<dbReference type="Pfam" id="PF00586">
    <property type="entry name" value="AIRS"/>
    <property type="match status" value="1"/>
</dbReference>
<evidence type="ECO:0000256" key="2">
    <source>
        <dbReference type="ARBA" id="ARBA00022741"/>
    </source>
</evidence>
<dbReference type="Proteomes" id="UP000789803">
    <property type="component" value="Unassembled WGS sequence"/>
</dbReference>
<evidence type="ECO:0000259" key="7">
    <source>
        <dbReference type="Pfam" id="PF02769"/>
    </source>
</evidence>
<dbReference type="SUPFAM" id="SSF55326">
    <property type="entry name" value="PurM N-terminal domain-like"/>
    <property type="match status" value="1"/>
</dbReference>
<dbReference type="Gene3D" id="3.30.1330.10">
    <property type="entry name" value="PurM-like, N-terminal domain"/>
    <property type="match status" value="1"/>
</dbReference>
<dbReference type="EMBL" id="CAJHOF010000005">
    <property type="protein sequence ID" value="CAD7287841.1"/>
    <property type="molecule type" value="Genomic_DNA"/>
</dbReference>
<dbReference type="SUPFAM" id="SSF56042">
    <property type="entry name" value="PurM C-terminal domain-like"/>
    <property type="match status" value="1"/>
</dbReference>
<dbReference type="PIRSF" id="PIRSF036407">
    <property type="entry name" value="Selenphspht_syn"/>
    <property type="match status" value="1"/>
</dbReference>
<evidence type="ECO:0000256" key="5">
    <source>
        <dbReference type="ARBA" id="ARBA00023266"/>
    </source>
</evidence>
<keyword evidence="1 8" id="KW-0808">Transferase</keyword>
<dbReference type="InterPro" id="IPR036921">
    <property type="entry name" value="PurM-like_N_sf"/>
</dbReference>
<evidence type="ECO:0000256" key="4">
    <source>
        <dbReference type="ARBA" id="ARBA00022840"/>
    </source>
</evidence>
<dbReference type="InterPro" id="IPR004536">
    <property type="entry name" value="SPS/SelD"/>
</dbReference>
<dbReference type="InterPro" id="IPR016188">
    <property type="entry name" value="PurM-like_N"/>
</dbReference>
<dbReference type="PANTHER" id="PTHR10256">
    <property type="entry name" value="SELENIDE, WATER DIKINASE"/>
    <property type="match status" value="1"/>
</dbReference>
<feature type="domain" description="PurM-like N-terminal" evidence="6">
    <location>
        <begin position="17"/>
        <end position="124"/>
    </location>
</feature>
<evidence type="ECO:0000313" key="9">
    <source>
        <dbReference type="Proteomes" id="UP000789803"/>
    </source>
</evidence>